<evidence type="ECO:0000313" key="4">
    <source>
        <dbReference type="Proteomes" id="UP000019487"/>
    </source>
</evidence>
<evidence type="ECO:0000313" key="3">
    <source>
        <dbReference type="EMBL" id="ESZ98214.1"/>
    </source>
</evidence>
<feature type="compositionally biased region" description="Polar residues" evidence="2">
    <location>
        <begin position="71"/>
        <end position="80"/>
    </location>
</feature>
<name>W9CUE7_SCLBF</name>
<feature type="region of interest" description="Disordered" evidence="2">
    <location>
        <begin position="134"/>
        <end position="175"/>
    </location>
</feature>
<reference evidence="3 4" key="1">
    <citation type="journal article" date="2014" name="Genome Announc.">
        <title>Draft genome sequence of Sclerotinia borealis, a psychrophilic plant pathogenic fungus.</title>
        <authorList>
            <person name="Mardanov A.V."/>
            <person name="Beletsky A.V."/>
            <person name="Kadnikov V.V."/>
            <person name="Ignatov A.N."/>
            <person name="Ravin N.V."/>
        </authorList>
    </citation>
    <scope>NUCLEOTIDE SEQUENCE [LARGE SCALE GENOMIC DNA]</scope>
    <source>
        <strain evidence="4">F-4157</strain>
    </source>
</reference>
<dbReference type="EMBL" id="AYSA01000048">
    <property type="protein sequence ID" value="ESZ98214.1"/>
    <property type="molecule type" value="Genomic_DNA"/>
</dbReference>
<evidence type="ECO:0000256" key="1">
    <source>
        <dbReference type="SAM" id="Coils"/>
    </source>
</evidence>
<feature type="region of interest" description="Disordered" evidence="2">
    <location>
        <begin position="255"/>
        <end position="293"/>
    </location>
</feature>
<evidence type="ECO:0000256" key="2">
    <source>
        <dbReference type="SAM" id="MobiDB-lite"/>
    </source>
</evidence>
<proteinExistence type="predicted"/>
<dbReference type="OrthoDB" id="5230543at2759"/>
<dbReference type="HOGENOM" id="CLU_536557_0_0_1"/>
<keyword evidence="1" id="KW-0175">Coiled coil</keyword>
<feature type="coiled-coil region" evidence="1">
    <location>
        <begin position="366"/>
        <end position="393"/>
    </location>
</feature>
<dbReference type="AlphaFoldDB" id="W9CUE7"/>
<gene>
    <name evidence="3" type="ORF">SBOR_1390</name>
</gene>
<dbReference type="PANTHER" id="PTHR39472:SF1">
    <property type="entry name" value="EXPRESSED PROTEIN"/>
    <property type="match status" value="1"/>
</dbReference>
<feature type="region of interest" description="Disordered" evidence="2">
    <location>
        <begin position="31"/>
        <end position="80"/>
    </location>
</feature>
<dbReference type="Proteomes" id="UP000019487">
    <property type="component" value="Unassembled WGS sequence"/>
</dbReference>
<keyword evidence="4" id="KW-1185">Reference proteome</keyword>
<dbReference type="PANTHER" id="PTHR39472">
    <property type="entry name" value="EXPRESSED PROTEIN"/>
    <property type="match status" value="1"/>
</dbReference>
<protein>
    <submittedName>
        <fullName evidence="3">Uncharacterized protein</fullName>
    </submittedName>
</protein>
<organism evidence="3 4">
    <name type="scientific">Sclerotinia borealis (strain F-4128)</name>
    <dbReference type="NCBI Taxonomy" id="1432307"/>
    <lineage>
        <taxon>Eukaryota</taxon>
        <taxon>Fungi</taxon>
        <taxon>Dikarya</taxon>
        <taxon>Ascomycota</taxon>
        <taxon>Pezizomycotina</taxon>
        <taxon>Leotiomycetes</taxon>
        <taxon>Helotiales</taxon>
        <taxon>Sclerotiniaceae</taxon>
        <taxon>Sclerotinia</taxon>
    </lineage>
</organism>
<sequence>MDSSPGRSASHPPSPSPSFVIAFPTLEVLPAPPTIDLPSRSRRRSNALLGSTNPPQTEGFTTPARRDSIDSIRSTTSASSGYNAEIERLRAEVAQHDQEVEESAIGLGITRGSTATTGESETFNYRGVQSARQSFALPSRREPLPVAERPPASVRDRRRSQHSRSSSVASLPSTEDLRVFSEPDVYSTLPPLTRQQQKARRPSAQEAFQNLPQLTSATYIPPQLTSATYIPPQLTSATYVPPQLTNATYVPPQARKMNYQGFGDPNQPGQPSNPRQAPPSPGQGMAHTNGMNGQMNMASMANMIGFPTPAGHQSDLNYIMIMVEELSRLLAANQKITDSILEKIGNVRQRAKDKNLSNDELLAIVSEELNAGSENLENENSQLRRAIEQSKADADENWKLVLHAAGILEDIKEKAHNYKFQHEKDTLAWHKSYRDQLAQERKENLELRCHIADMQAHAAKANDYINQLRRYASEHKIITELTTQVHQYKSERRFWKRMACVGLREDPSEWSDDEGGATGDIPEAEKIACASYIAEREEMARIILGKNDEDSS</sequence>
<feature type="compositionally biased region" description="Polar residues" evidence="2">
    <location>
        <begin position="48"/>
        <end position="60"/>
    </location>
</feature>
<dbReference type="STRING" id="1432307.W9CUE7"/>
<comment type="caution">
    <text evidence="3">The sequence shown here is derived from an EMBL/GenBank/DDBJ whole genome shotgun (WGS) entry which is preliminary data.</text>
</comment>
<accession>W9CUE7</accession>